<accession>A0AAP0E1S4</accession>
<feature type="compositionally biased region" description="Basic and acidic residues" evidence="1">
    <location>
        <begin position="82"/>
        <end position="91"/>
    </location>
</feature>
<feature type="compositionally biased region" description="Acidic residues" evidence="1">
    <location>
        <begin position="58"/>
        <end position="70"/>
    </location>
</feature>
<evidence type="ECO:0000256" key="1">
    <source>
        <dbReference type="SAM" id="MobiDB-lite"/>
    </source>
</evidence>
<evidence type="ECO:0000313" key="3">
    <source>
        <dbReference type="Proteomes" id="UP001419268"/>
    </source>
</evidence>
<evidence type="ECO:0000313" key="2">
    <source>
        <dbReference type="EMBL" id="KAK9083600.1"/>
    </source>
</evidence>
<proteinExistence type="predicted"/>
<dbReference type="Proteomes" id="UP001419268">
    <property type="component" value="Unassembled WGS sequence"/>
</dbReference>
<sequence>MFLYQCNLVGLLRRVFIEDEYEQGLAALDERIKILDEDERQMSTLWNDGIDVEHDINEDNEEEDEEEDQGEANREVRRRRTRPETVGESTRRPRPPRPSSQTEIAAESSIRSPPARSSRPSSE</sequence>
<feature type="compositionally biased region" description="Low complexity" evidence="1">
    <location>
        <begin position="104"/>
        <end position="123"/>
    </location>
</feature>
<reference evidence="2 3" key="1">
    <citation type="submission" date="2024-01" db="EMBL/GenBank/DDBJ databases">
        <title>Genome assemblies of Stephania.</title>
        <authorList>
            <person name="Yang L."/>
        </authorList>
    </citation>
    <scope>NUCLEOTIDE SEQUENCE [LARGE SCALE GENOMIC DNA]</scope>
    <source>
        <strain evidence="2">JXDWG</strain>
        <tissue evidence="2">Leaf</tissue>
    </source>
</reference>
<keyword evidence="3" id="KW-1185">Reference proteome</keyword>
<feature type="region of interest" description="Disordered" evidence="1">
    <location>
        <begin position="44"/>
        <end position="123"/>
    </location>
</feature>
<dbReference type="AlphaFoldDB" id="A0AAP0E1S4"/>
<dbReference type="EMBL" id="JBBNAG010000013">
    <property type="protein sequence ID" value="KAK9083600.1"/>
    <property type="molecule type" value="Genomic_DNA"/>
</dbReference>
<name>A0AAP0E1S4_9MAGN</name>
<comment type="caution">
    <text evidence="2">The sequence shown here is derived from an EMBL/GenBank/DDBJ whole genome shotgun (WGS) entry which is preliminary data.</text>
</comment>
<organism evidence="2 3">
    <name type="scientific">Stephania cephalantha</name>
    <dbReference type="NCBI Taxonomy" id="152367"/>
    <lineage>
        <taxon>Eukaryota</taxon>
        <taxon>Viridiplantae</taxon>
        <taxon>Streptophyta</taxon>
        <taxon>Embryophyta</taxon>
        <taxon>Tracheophyta</taxon>
        <taxon>Spermatophyta</taxon>
        <taxon>Magnoliopsida</taxon>
        <taxon>Ranunculales</taxon>
        <taxon>Menispermaceae</taxon>
        <taxon>Menispermoideae</taxon>
        <taxon>Cissampelideae</taxon>
        <taxon>Stephania</taxon>
    </lineage>
</organism>
<gene>
    <name evidence="2" type="ORF">Scep_030071</name>
</gene>
<protein>
    <submittedName>
        <fullName evidence="2">Uncharacterized protein</fullName>
    </submittedName>
</protein>